<feature type="domain" description="NAD-dependent epimerase/dehydratase" evidence="1">
    <location>
        <begin position="5"/>
        <end position="76"/>
    </location>
</feature>
<dbReference type="Proteomes" id="UP001144673">
    <property type="component" value="Chromosome 1"/>
</dbReference>
<evidence type="ECO:0000259" key="1">
    <source>
        <dbReference type="Pfam" id="PF01370"/>
    </source>
</evidence>
<keyword evidence="3" id="KW-1185">Reference proteome</keyword>
<dbReference type="RefSeq" id="XP_056059104.1">
    <property type="nucleotide sequence ID" value="XM_056203670.1"/>
</dbReference>
<organism evidence="2 3">
    <name type="scientific">Akanthomyces muscarius</name>
    <name type="common">Entomopathogenic fungus</name>
    <name type="synonym">Lecanicillium muscarium</name>
    <dbReference type="NCBI Taxonomy" id="2231603"/>
    <lineage>
        <taxon>Eukaryota</taxon>
        <taxon>Fungi</taxon>
        <taxon>Dikarya</taxon>
        <taxon>Ascomycota</taxon>
        <taxon>Pezizomycotina</taxon>
        <taxon>Sordariomycetes</taxon>
        <taxon>Hypocreomycetidae</taxon>
        <taxon>Hypocreales</taxon>
        <taxon>Cordycipitaceae</taxon>
        <taxon>Akanthomyces</taxon>
    </lineage>
</organism>
<proteinExistence type="predicted"/>
<dbReference type="InterPro" id="IPR001509">
    <property type="entry name" value="Epimerase_deHydtase"/>
</dbReference>
<dbReference type="KEGG" id="amus:LMH87_005873"/>
<evidence type="ECO:0000313" key="3">
    <source>
        <dbReference type="Proteomes" id="UP001144673"/>
    </source>
</evidence>
<accession>A0A9W8QM95</accession>
<dbReference type="Gene3D" id="3.40.50.720">
    <property type="entry name" value="NAD(P)-binding Rossmann-like Domain"/>
    <property type="match status" value="1"/>
</dbReference>
<protein>
    <recommendedName>
        <fullName evidence="1">NAD-dependent epimerase/dehydratase domain-containing protein</fullName>
    </recommendedName>
</protein>
<evidence type="ECO:0000313" key="2">
    <source>
        <dbReference type="EMBL" id="KAJ4164189.1"/>
    </source>
</evidence>
<dbReference type="Pfam" id="PF01370">
    <property type="entry name" value="Epimerase"/>
    <property type="match status" value="1"/>
</dbReference>
<dbReference type="SUPFAM" id="SSF51735">
    <property type="entry name" value="NAD(P)-binding Rossmann-fold domains"/>
    <property type="match status" value="1"/>
</dbReference>
<dbReference type="AlphaFoldDB" id="A0A9W8QM95"/>
<dbReference type="GeneID" id="80893032"/>
<dbReference type="EMBL" id="JAJHUN010000001">
    <property type="protein sequence ID" value="KAJ4164189.1"/>
    <property type="molecule type" value="Genomic_DNA"/>
</dbReference>
<sequence>MPTNVLITGASGYLGSALIHALTETTLPADCTVHASGHNAAAATAVTEAGLVPWTSDLRDPDAVMRDVLEKEISVVF</sequence>
<dbReference type="InterPro" id="IPR036291">
    <property type="entry name" value="NAD(P)-bd_dom_sf"/>
</dbReference>
<comment type="caution">
    <text evidence="2">The sequence shown here is derived from an EMBL/GenBank/DDBJ whole genome shotgun (WGS) entry which is preliminary data.</text>
</comment>
<reference evidence="2" key="1">
    <citation type="journal article" date="2023" name="Access Microbiol">
        <title>De-novo genome assembly for Akanthomyces muscarius, a biocontrol agent of insect agricultural pests.</title>
        <authorList>
            <person name="Erdos Z."/>
            <person name="Studholme D.J."/>
            <person name="Raymond B."/>
            <person name="Sharma M."/>
        </authorList>
    </citation>
    <scope>NUCLEOTIDE SEQUENCE</scope>
    <source>
        <strain evidence="2">Ve6</strain>
    </source>
</reference>
<gene>
    <name evidence="2" type="ORF">LMH87_005873</name>
</gene>
<name>A0A9W8QM95_AKAMU</name>